<sequence length="185" mass="21245">MALTESNPIEIGFKAPDFTLQDSVSNEVFELYKDLRGEKGTVIMFICNHCPYVVHVIEELVRIANDYRVTGFSFVAISSNDILKYPQDSPQKMYEFAREHDFPFPYLYDETQLIAKAYQAMCTPDIYVFDRDLKLNYHGQIDDSRPQNNIPISGTSLRQALDFILSNKSPIKTQKPAMGCGIKWK</sequence>
<keyword evidence="3" id="KW-1185">Reference proteome</keyword>
<feature type="domain" description="Thioredoxin" evidence="1">
    <location>
        <begin position="9"/>
        <end position="166"/>
    </location>
</feature>
<evidence type="ECO:0000313" key="3">
    <source>
        <dbReference type="Proteomes" id="UP000184462"/>
    </source>
</evidence>
<evidence type="ECO:0000259" key="1">
    <source>
        <dbReference type="PROSITE" id="PS51352"/>
    </source>
</evidence>
<dbReference type="OrthoDB" id="9809746at2"/>
<dbReference type="Pfam" id="PF00578">
    <property type="entry name" value="AhpC-TSA"/>
    <property type="match status" value="1"/>
</dbReference>
<dbReference type="PANTHER" id="PTHR43640:SF1">
    <property type="entry name" value="THIOREDOXIN-DEPENDENT PEROXIREDOXIN"/>
    <property type="match status" value="1"/>
</dbReference>
<dbReference type="GO" id="GO:0016491">
    <property type="term" value="F:oxidoreductase activity"/>
    <property type="evidence" value="ECO:0007669"/>
    <property type="project" value="InterPro"/>
</dbReference>
<evidence type="ECO:0000313" key="2">
    <source>
        <dbReference type="EMBL" id="SHE90657.1"/>
    </source>
</evidence>
<gene>
    <name evidence="2" type="ORF">SAMN05444278_10852</name>
</gene>
<dbReference type="InterPro" id="IPR036249">
    <property type="entry name" value="Thioredoxin-like_sf"/>
</dbReference>
<dbReference type="EMBL" id="FQTW01000008">
    <property type="protein sequence ID" value="SHE90657.1"/>
    <property type="molecule type" value="Genomic_DNA"/>
</dbReference>
<dbReference type="PROSITE" id="PS51352">
    <property type="entry name" value="THIOREDOXIN_2"/>
    <property type="match status" value="1"/>
</dbReference>
<accession>A0A1M4XAY0</accession>
<dbReference type="Proteomes" id="UP000184462">
    <property type="component" value="Unassembled WGS sequence"/>
</dbReference>
<protein>
    <submittedName>
        <fullName evidence="2">Peroxiredoxin</fullName>
    </submittedName>
</protein>
<dbReference type="RefSeq" id="WP_073193432.1">
    <property type="nucleotide sequence ID" value="NZ_FQTW01000008.1"/>
</dbReference>
<proteinExistence type="predicted"/>
<dbReference type="Gene3D" id="3.40.30.10">
    <property type="entry name" value="Glutaredoxin"/>
    <property type="match status" value="1"/>
</dbReference>
<reference evidence="2 3" key="1">
    <citation type="submission" date="2016-11" db="EMBL/GenBank/DDBJ databases">
        <authorList>
            <person name="Jaros S."/>
            <person name="Januszkiewicz K."/>
            <person name="Wedrychowicz H."/>
        </authorList>
    </citation>
    <scope>NUCLEOTIDE SEQUENCE [LARGE SCALE GENOMIC DNA]</scope>
    <source>
        <strain evidence="2 3">DSM 25661</strain>
    </source>
</reference>
<dbReference type="InterPro" id="IPR047262">
    <property type="entry name" value="PRX-like1"/>
</dbReference>
<dbReference type="InterPro" id="IPR013766">
    <property type="entry name" value="Thioredoxin_domain"/>
</dbReference>
<dbReference type="InterPro" id="IPR000866">
    <property type="entry name" value="AhpC/TSA"/>
</dbReference>
<dbReference type="SUPFAM" id="SSF52833">
    <property type="entry name" value="Thioredoxin-like"/>
    <property type="match status" value="1"/>
</dbReference>
<name>A0A1M4XAY0_9FLAO</name>
<dbReference type="AlphaFoldDB" id="A0A1M4XAY0"/>
<dbReference type="CDD" id="cd02969">
    <property type="entry name" value="PRX_like1"/>
    <property type="match status" value="1"/>
</dbReference>
<dbReference type="STRING" id="1155689.SAMN05444278_10852"/>
<organism evidence="2 3">
    <name type="scientific">Psychroflexus salarius</name>
    <dbReference type="NCBI Taxonomy" id="1155689"/>
    <lineage>
        <taxon>Bacteria</taxon>
        <taxon>Pseudomonadati</taxon>
        <taxon>Bacteroidota</taxon>
        <taxon>Flavobacteriia</taxon>
        <taxon>Flavobacteriales</taxon>
        <taxon>Flavobacteriaceae</taxon>
        <taxon>Psychroflexus</taxon>
    </lineage>
</organism>
<dbReference type="PANTHER" id="PTHR43640">
    <property type="entry name" value="OS07G0260300 PROTEIN"/>
    <property type="match status" value="1"/>
</dbReference>
<dbReference type="GO" id="GO:0016209">
    <property type="term" value="F:antioxidant activity"/>
    <property type="evidence" value="ECO:0007669"/>
    <property type="project" value="InterPro"/>
</dbReference>